<keyword evidence="1" id="KW-0175">Coiled coil</keyword>
<protein>
    <recommendedName>
        <fullName evidence="2">G domain-containing protein</fullName>
    </recommendedName>
</protein>
<feature type="coiled-coil region" evidence="1">
    <location>
        <begin position="216"/>
        <end position="269"/>
    </location>
</feature>
<gene>
    <name evidence="3" type="ORF">PISMIDRAFT_687455</name>
</gene>
<organism evidence="3 4">
    <name type="scientific">Pisolithus microcarpus 441</name>
    <dbReference type="NCBI Taxonomy" id="765257"/>
    <lineage>
        <taxon>Eukaryota</taxon>
        <taxon>Fungi</taxon>
        <taxon>Dikarya</taxon>
        <taxon>Basidiomycota</taxon>
        <taxon>Agaricomycotina</taxon>
        <taxon>Agaricomycetes</taxon>
        <taxon>Agaricomycetidae</taxon>
        <taxon>Boletales</taxon>
        <taxon>Sclerodermatineae</taxon>
        <taxon>Pisolithaceae</taxon>
        <taxon>Pisolithus</taxon>
    </lineage>
</organism>
<evidence type="ECO:0000313" key="4">
    <source>
        <dbReference type="Proteomes" id="UP000054018"/>
    </source>
</evidence>
<feature type="domain" description="G" evidence="2">
    <location>
        <begin position="8"/>
        <end position="69"/>
    </location>
</feature>
<dbReference type="HOGENOM" id="CLU_018003_0_0_1"/>
<sequence>MASQPTVIAVMGPSGSGKTNFINQLTNTRGDRAAHQSYSHTWSVREYTVNLTKDRRYVFVDTPAFDATYRSDWDILRVIAEWLEKRYRRKVNLNGIIYTHRITDVRMFGPVWKNLDMFGRLCGDRAAGGVRLVSTMWDQVRDGELVESRVSQLEKNFWRPLIEAGARHKRFEENSSRCAWEIIGDLTGGGEPLLLQQELADVGMKLNETTAGQAVYAQLQKRLHEQKETIEWLQGETDAQKDPDLVKERRRLEAELQRTSEEMERLKIPFCRRIALFFSKKTHPNSAITFKDVDEPQ</sequence>
<reference evidence="3 4" key="1">
    <citation type="submission" date="2014-04" db="EMBL/GenBank/DDBJ databases">
        <authorList>
            <consortium name="DOE Joint Genome Institute"/>
            <person name="Kuo A."/>
            <person name="Kohler A."/>
            <person name="Costa M.D."/>
            <person name="Nagy L.G."/>
            <person name="Floudas D."/>
            <person name="Copeland A."/>
            <person name="Barry K.W."/>
            <person name="Cichocki N."/>
            <person name="Veneault-Fourrey C."/>
            <person name="LaButti K."/>
            <person name="Lindquist E.A."/>
            <person name="Lipzen A."/>
            <person name="Lundell T."/>
            <person name="Morin E."/>
            <person name="Murat C."/>
            <person name="Sun H."/>
            <person name="Tunlid A."/>
            <person name="Henrissat B."/>
            <person name="Grigoriev I.V."/>
            <person name="Hibbett D.S."/>
            <person name="Martin F."/>
            <person name="Nordberg H.P."/>
            <person name="Cantor M.N."/>
            <person name="Hua S.X."/>
        </authorList>
    </citation>
    <scope>NUCLEOTIDE SEQUENCE [LARGE SCALE GENOMIC DNA]</scope>
    <source>
        <strain evidence="3 4">441</strain>
    </source>
</reference>
<dbReference type="GO" id="GO:0005525">
    <property type="term" value="F:GTP binding"/>
    <property type="evidence" value="ECO:0007669"/>
    <property type="project" value="InterPro"/>
</dbReference>
<name>A0A0C9YYE5_9AGAM</name>
<dbReference type="EMBL" id="KN833902">
    <property type="protein sequence ID" value="KIK15197.1"/>
    <property type="molecule type" value="Genomic_DNA"/>
</dbReference>
<accession>A0A0C9YYE5</accession>
<dbReference type="InterPro" id="IPR006073">
    <property type="entry name" value="GTP-bd"/>
</dbReference>
<keyword evidence="4" id="KW-1185">Reference proteome</keyword>
<dbReference type="InterPro" id="IPR027417">
    <property type="entry name" value="P-loop_NTPase"/>
</dbReference>
<proteinExistence type="predicted"/>
<dbReference type="STRING" id="765257.A0A0C9YYE5"/>
<evidence type="ECO:0000259" key="2">
    <source>
        <dbReference type="Pfam" id="PF01926"/>
    </source>
</evidence>
<dbReference type="CDD" id="cd00882">
    <property type="entry name" value="Ras_like_GTPase"/>
    <property type="match status" value="1"/>
</dbReference>
<dbReference type="SUPFAM" id="SSF52540">
    <property type="entry name" value="P-loop containing nucleoside triphosphate hydrolases"/>
    <property type="match status" value="1"/>
</dbReference>
<dbReference type="OrthoDB" id="8954335at2759"/>
<evidence type="ECO:0000313" key="3">
    <source>
        <dbReference type="EMBL" id="KIK15197.1"/>
    </source>
</evidence>
<evidence type="ECO:0000256" key="1">
    <source>
        <dbReference type="SAM" id="Coils"/>
    </source>
</evidence>
<dbReference type="Proteomes" id="UP000054018">
    <property type="component" value="Unassembled WGS sequence"/>
</dbReference>
<dbReference type="Pfam" id="PF01926">
    <property type="entry name" value="MMR_HSR1"/>
    <property type="match status" value="1"/>
</dbReference>
<dbReference type="Gene3D" id="3.40.50.300">
    <property type="entry name" value="P-loop containing nucleotide triphosphate hydrolases"/>
    <property type="match status" value="1"/>
</dbReference>
<reference evidence="4" key="2">
    <citation type="submission" date="2015-01" db="EMBL/GenBank/DDBJ databases">
        <title>Evolutionary Origins and Diversification of the Mycorrhizal Mutualists.</title>
        <authorList>
            <consortium name="DOE Joint Genome Institute"/>
            <consortium name="Mycorrhizal Genomics Consortium"/>
            <person name="Kohler A."/>
            <person name="Kuo A."/>
            <person name="Nagy L.G."/>
            <person name="Floudas D."/>
            <person name="Copeland A."/>
            <person name="Barry K.W."/>
            <person name="Cichocki N."/>
            <person name="Veneault-Fourrey C."/>
            <person name="LaButti K."/>
            <person name="Lindquist E.A."/>
            <person name="Lipzen A."/>
            <person name="Lundell T."/>
            <person name="Morin E."/>
            <person name="Murat C."/>
            <person name="Riley R."/>
            <person name="Ohm R."/>
            <person name="Sun H."/>
            <person name="Tunlid A."/>
            <person name="Henrissat B."/>
            <person name="Grigoriev I.V."/>
            <person name="Hibbett D.S."/>
            <person name="Martin F."/>
        </authorList>
    </citation>
    <scope>NUCLEOTIDE SEQUENCE [LARGE SCALE GENOMIC DNA]</scope>
    <source>
        <strain evidence="4">441</strain>
    </source>
</reference>
<dbReference type="AlphaFoldDB" id="A0A0C9YYE5"/>